<proteinExistence type="predicted"/>
<dbReference type="AlphaFoldDB" id="A0A0A9FN22"/>
<organism evidence="1">
    <name type="scientific">Arundo donax</name>
    <name type="common">Giant reed</name>
    <name type="synonym">Donax arundinaceus</name>
    <dbReference type="NCBI Taxonomy" id="35708"/>
    <lineage>
        <taxon>Eukaryota</taxon>
        <taxon>Viridiplantae</taxon>
        <taxon>Streptophyta</taxon>
        <taxon>Embryophyta</taxon>
        <taxon>Tracheophyta</taxon>
        <taxon>Spermatophyta</taxon>
        <taxon>Magnoliopsida</taxon>
        <taxon>Liliopsida</taxon>
        <taxon>Poales</taxon>
        <taxon>Poaceae</taxon>
        <taxon>PACMAD clade</taxon>
        <taxon>Arundinoideae</taxon>
        <taxon>Arundineae</taxon>
        <taxon>Arundo</taxon>
    </lineage>
</organism>
<evidence type="ECO:0000313" key="1">
    <source>
        <dbReference type="EMBL" id="JAE09698.1"/>
    </source>
</evidence>
<dbReference type="EMBL" id="GBRH01188198">
    <property type="protein sequence ID" value="JAE09698.1"/>
    <property type="molecule type" value="Transcribed_RNA"/>
</dbReference>
<protein>
    <submittedName>
        <fullName evidence="1">Uncharacterized protein</fullName>
    </submittedName>
</protein>
<reference evidence="1" key="1">
    <citation type="submission" date="2014-09" db="EMBL/GenBank/DDBJ databases">
        <authorList>
            <person name="Magalhaes I.L.F."/>
            <person name="Oliveira U."/>
            <person name="Santos F.R."/>
            <person name="Vidigal T.H.D.A."/>
            <person name="Brescovit A.D."/>
            <person name="Santos A.J."/>
        </authorList>
    </citation>
    <scope>NUCLEOTIDE SEQUENCE</scope>
    <source>
        <tissue evidence="1">Shoot tissue taken approximately 20 cm above the soil surface</tissue>
    </source>
</reference>
<accession>A0A0A9FN22</accession>
<name>A0A0A9FN22_ARUDO</name>
<sequence>MGIACWSSTPDVIQRGAISWTYTTREQHGGPHF</sequence>
<reference evidence="1" key="2">
    <citation type="journal article" date="2015" name="Data Brief">
        <title>Shoot transcriptome of the giant reed, Arundo donax.</title>
        <authorList>
            <person name="Barrero R.A."/>
            <person name="Guerrero F.D."/>
            <person name="Moolhuijzen P."/>
            <person name="Goolsby J.A."/>
            <person name="Tidwell J."/>
            <person name="Bellgard S.E."/>
            <person name="Bellgard M.I."/>
        </authorList>
    </citation>
    <scope>NUCLEOTIDE SEQUENCE</scope>
    <source>
        <tissue evidence="1">Shoot tissue taken approximately 20 cm above the soil surface</tissue>
    </source>
</reference>